<feature type="transmembrane region" description="Helical" evidence="1">
    <location>
        <begin position="232"/>
        <end position="254"/>
    </location>
</feature>
<evidence type="ECO:0000313" key="2">
    <source>
        <dbReference type="EMBL" id="OOZ37058.1"/>
    </source>
</evidence>
<feature type="transmembrane region" description="Helical" evidence="1">
    <location>
        <begin position="187"/>
        <end position="212"/>
    </location>
</feature>
<keyword evidence="1" id="KW-0472">Membrane</keyword>
<evidence type="ECO:0008006" key="4">
    <source>
        <dbReference type="Google" id="ProtNLM"/>
    </source>
</evidence>
<organism evidence="2 3">
    <name type="scientific">Solemya velesiana gill symbiont</name>
    <dbReference type="NCBI Taxonomy" id="1918948"/>
    <lineage>
        <taxon>Bacteria</taxon>
        <taxon>Pseudomonadati</taxon>
        <taxon>Pseudomonadota</taxon>
        <taxon>Gammaproteobacteria</taxon>
        <taxon>sulfur-oxidizing symbionts</taxon>
    </lineage>
</organism>
<keyword evidence="1" id="KW-1133">Transmembrane helix</keyword>
<dbReference type="PANTHER" id="PTHR35337">
    <property type="entry name" value="SLR1478 PROTEIN"/>
    <property type="match status" value="1"/>
</dbReference>
<reference evidence="2 3" key="1">
    <citation type="submission" date="2016-11" db="EMBL/GenBank/DDBJ databases">
        <title>Mixed transmission modes and dynamic genome evolution in an obligate animal-bacterial symbiosis.</title>
        <authorList>
            <person name="Russell S.L."/>
            <person name="Corbett-Detig R.B."/>
            <person name="Cavanaugh C.M."/>
        </authorList>
    </citation>
    <scope>NUCLEOTIDE SEQUENCE [LARGE SCALE GENOMIC DNA]</scope>
    <source>
        <strain evidence="2">Se-Cadez</strain>
    </source>
</reference>
<sequence length="329" mass="36633">MHQDAFEQHFEPVWSELGDLLDQLERSRFRRKVDAESATALPHLYRKVCNHYAIARSRRYSPALVAQLHHLVLRGHQQLYKRRGAWLWRLLAFIATDFPRSLRSHGNYFLLSLALFLLPALIIGGYCASDQDFIYSVMSADQVEAMEEMYASDNARPGRTLERSSESNFVMFGFYIFNNIGIGFRTFAMGILAGIGTVITMLYNGMVIGGVAGHLSGIGYHETFWGFVSSHASLELTAIIICGAAGLSLGHGMLAPGQLRRIDSIRRRGRQALPLVMGAALMLLGAAFIEAFWSASAVPNTVKYFLATMLWLLVILYFVFAGRGAGGNR</sequence>
<dbReference type="Pfam" id="PF01944">
    <property type="entry name" value="SpoIIM"/>
    <property type="match status" value="1"/>
</dbReference>
<feature type="transmembrane region" description="Helical" evidence="1">
    <location>
        <begin position="108"/>
        <end position="128"/>
    </location>
</feature>
<feature type="transmembrane region" description="Helical" evidence="1">
    <location>
        <begin position="275"/>
        <end position="295"/>
    </location>
</feature>
<dbReference type="AlphaFoldDB" id="A0A1T2KW26"/>
<evidence type="ECO:0000313" key="3">
    <source>
        <dbReference type="Proteomes" id="UP000190896"/>
    </source>
</evidence>
<protein>
    <recommendedName>
        <fullName evidence="4">Stage II sporulation protein M</fullName>
    </recommendedName>
</protein>
<evidence type="ECO:0000256" key="1">
    <source>
        <dbReference type="SAM" id="Phobius"/>
    </source>
</evidence>
<comment type="caution">
    <text evidence="2">The sequence shown here is derived from an EMBL/GenBank/DDBJ whole genome shotgun (WGS) entry which is preliminary data.</text>
</comment>
<feature type="transmembrane region" description="Helical" evidence="1">
    <location>
        <begin position="301"/>
        <end position="320"/>
    </location>
</feature>
<dbReference type="OrthoDB" id="9792847at2"/>
<dbReference type="PANTHER" id="PTHR35337:SF1">
    <property type="entry name" value="SLR1478 PROTEIN"/>
    <property type="match status" value="1"/>
</dbReference>
<keyword evidence="3" id="KW-1185">Reference proteome</keyword>
<dbReference type="RefSeq" id="WP_078486307.1">
    <property type="nucleotide sequence ID" value="NZ_MPRJ01000019.1"/>
</dbReference>
<dbReference type="EMBL" id="MPRJ01000019">
    <property type="protein sequence ID" value="OOZ37058.1"/>
    <property type="molecule type" value="Genomic_DNA"/>
</dbReference>
<accession>A0A1T2KW26</accession>
<dbReference type="InterPro" id="IPR002798">
    <property type="entry name" value="SpoIIM-like"/>
</dbReference>
<dbReference type="Proteomes" id="UP000190896">
    <property type="component" value="Unassembled WGS sequence"/>
</dbReference>
<keyword evidence="1" id="KW-0812">Transmembrane</keyword>
<gene>
    <name evidence="2" type="ORF">BOW51_04275</name>
</gene>
<proteinExistence type="predicted"/>
<name>A0A1T2KW26_9GAMM</name>